<dbReference type="InterPro" id="IPR011335">
    <property type="entry name" value="Restrct_endonuc-II-like"/>
</dbReference>
<dbReference type="InterPro" id="IPR007569">
    <property type="entry name" value="DUF559"/>
</dbReference>
<dbReference type="AlphaFoldDB" id="A0ABD6WCK9"/>
<dbReference type="Gene3D" id="3.40.960.10">
    <property type="entry name" value="VSR Endonuclease"/>
    <property type="match status" value="1"/>
</dbReference>
<dbReference type="EMBL" id="PSVT01000005">
    <property type="protein sequence ID" value="PPH78764.1"/>
    <property type="molecule type" value="Genomic_DNA"/>
</dbReference>
<feature type="compositionally biased region" description="Polar residues" evidence="1">
    <location>
        <begin position="8"/>
        <end position="22"/>
    </location>
</feature>
<evidence type="ECO:0000313" key="6">
    <source>
        <dbReference type="Proteomes" id="UP000239698"/>
    </source>
</evidence>
<organism evidence="3 5">
    <name type="scientific">Rathayibacter rathayi</name>
    <name type="common">Corynebacterium rathayi</name>
    <dbReference type="NCBI Taxonomy" id="33887"/>
    <lineage>
        <taxon>Bacteria</taxon>
        <taxon>Bacillati</taxon>
        <taxon>Actinomycetota</taxon>
        <taxon>Actinomycetes</taxon>
        <taxon>Micrococcales</taxon>
        <taxon>Microbacteriaceae</taxon>
        <taxon>Rathayibacter</taxon>
    </lineage>
</organism>
<dbReference type="SUPFAM" id="SSF52980">
    <property type="entry name" value="Restriction endonuclease-like"/>
    <property type="match status" value="1"/>
</dbReference>
<sequence length="297" mass="32454">MGDPAGMSEQQHSGVVNASTSGASRHDLVRDYPVAVFRGARSVVEPLDFDERIAAFAAVMRPGEFFSHGTAAHLLGLPDRRKTATTALDVAVAPPMRAARRVGVRSHHLWDEAVTVVHAAHPTADPASTFCHLAASRTLDELVVLGDALVLPDEEGTRRGLRVDLTILAERARSFRGRGGRLAREAVGLVRSGSESPRETLLRLLLLRAGLPEPELNVELFDADGLFVARVDMLYRLERVVVEYDGDQHRTNRAQYERDIARIEAIEALGYRVVRVRASGLLAPDATIARVRRALAV</sequence>
<evidence type="ECO:0000313" key="4">
    <source>
        <dbReference type="EMBL" id="PPH78764.1"/>
    </source>
</evidence>
<protein>
    <submittedName>
        <fullName evidence="3">DUF559 domain-containing protein</fullName>
    </submittedName>
</protein>
<evidence type="ECO:0000313" key="3">
    <source>
        <dbReference type="EMBL" id="PPF16029.1"/>
    </source>
</evidence>
<accession>A0ABD6WCK9</accession>
<dbReference type="Proteomes" id="UP000239698">
    <property type="component" value="Unassembled WGS sequence"/>
</dbReference>
<gene>
    <name evidence="3" type="ORF">C5C04_02165</name>
    <name evidence="4" type="ORF">C5C40_04345</name>
</gene>
<dbReference type="Pfam" id="PF04480">
    <property type="entry name" value="DUF559"/>
    <property type="match status" value="1"/>
</dbReference>
<evidence type="ECO:0000256" key="1">
    <source>
        <dbReference type="SAM" id="MobiDB-lite"/>
    </source>
</evidence>
<name>A0ABD6WCK9_RATRA</name>
<evidence type="ECO:0000259" key="2">
    <source>
        <dbReference type="Pfam" id="PF04480"/>
    </source>
</evidence>
<proteinExistence type="predicted"/>
<reference evidence="5 6" key="1">
    <citation type="submission" date="2018-02" db="EMBL/GenBank/DDBJ databases">
        <title>Bacteriophage NCPPB3778 and a type I-E CRISPR drive the evolution of the US Biological Select Agent, Rathayibacter toxicus.</title>
        <authorList>
            <person name="Davis E.W.II."/>
            <person name="Tabima J.F."/>
            <person name="Weisberg A.J."/>
            <person name="Lopes L.D."/>
            <person name="Wiseman M.S."/>
            <person name="Wiseman M.S."/>
            <person name="Pupko T."/>
            <person name="Belcher M.S."/>
            <person name="Sechler A.J."/>
            <person name="Tancos M.A."/>
            <person name="Schroeder B.K."/>
            <person name="Murray T.D."/>
            <person name="Luster D.G."/>
            <person name="Schneider W.L."/>
            <person name="Rogers E."/>
            <person name="Andreote F.D."/>
            <person name="Grunwald N.J."/>
            <person name="Putnam M.L."/>
            <person name="Chang J.H."/>
        </authorList>
    </citation>
    <scope>NUCLEOTIDE SEQUENCE [LARGE SCALE GENOMIC DNA]</scope>
    <source>
        <strain evidence="4 6">AY1D6</strain>
        <strain evidence="3 5">AY1I9</strain>
    </source>
</reference>
<dbReference type="KEGG" id="rry:C1O28_03145"/>
<dbReference type="Proteomes" id="UP000237881">
    <property type="component" value="Unassembled WGS sequence"/>
</dbReference>
<feature type="domain" description="DUF559" evidence="2">
    <location>
        <begin position="231"/>
        <end position="289"/>
    </location>
</feature>
<evidence type="ECO:0000313" key="5">
    <source>
        <dbReference type="Proteomes" id="UP000237881"/>
    </source>
</evidence>
<feature type="region of interest" description="Disordered" evidence="1">
    <location>
        <begin position="1"/>
        <end position="22"/>
    </location>
</feature>
<dbReference type="EMBL" id="PSUL01000002">
    <property type="protein sequence ID" value="PPF16029.1"/>
    <property type="molecule type" value="Genomic_DNA"/>
</dbReference>
<keyword evidence="6" id="KW-1185">Reference proteome</keyword>
<comment type="caution">
    <text evidence="3">The sequence shown here is derived from an EMBL/GenBank/DDBJ whole genome shotgun (WGS) entry which is preliminary data.</text>
</comment>